<organism evidence="2 3">
    <name type="scientific">Allosphingosinicella indica</name>
    <dbReference type="NCBI Taxonomy" id="941907"/>
    <lineage>
        <taxon>Bacteria</taxon>
        <taxon>Pseudomonadati</taxon>
        <taxon>Pseudomonadota</taxon>
        <taxon>Alphaproteobacteria</taxon>
        <taxon>Sphingomonadales</taxon>
        <taxon>Sphingomonadaceae</taxon>
        <taxon>Allosphingosinicella</taxon>
    </lineage>
</organism>
<sequence>MSFDAPKLMLAQLIRFDLPGRALTLCDGGFVWFGGEKYVSADAEYGAVAGADAAEERAGDEAPGGSIVIAPPSATAAADLSRPERQGVGVRSWLVRIDEATGIADEASAEMTADLMIDTTALKGGRGYRRLEIGLMAVAERLFLINQGNVLSATHHKSVWAGEGGFDHAGSSFTVAWGAPSPPRGTVAGGSGSRGGGGFGNGIADRF</sequence>
<dbReference type="RefSeq" id="WP_085218540.1">
    <property type="nucleotide sequence ID" value="NZ_LT840185.1"/>
</dbReference>
<dbReference type="AlphaFoldDB" id="A0A1X7GKQ9"/>
<proteinExistence type="predicted"/>
<keyword evidence="3" id="KW-1185">Reference proteome</keyword>
<accession>A0A1X7GKQ9</accession>
<feature type="region of interest" description="Disordered" evidence="1">
    <location>
        <begin position="184"/>
        <end position="207"/>
    </location>
</feature>
<dbReference type="Proteomes" id="UP000192934">
    <property type="component" value="Chromosome I"/>
</dbReference>
<gene>
    <name evidence="2" type="ORF">SAMN06295910_1888</name>
</gene>
<evidence type="ECO:0008006" key="4">
    <source>
        <dbReference type="Google" id="ProtNLM"/>
    </source>
</evidence>
<feature type="compositionally biased region" description="Gly residues" evidence="1">
    <location>
        <begin position="187"/>
        <end position="201"/>
    </location>
</feature>
<evidence type="ECO:0000313" key="3">
    <source>
        <dbReference type="Proteomes" id="UP000192934"/>
    </source>
</evidence>
<evidence type="ECO:0000313" key="2">
    <source>
        <dbReference type="EMBL" id="SMF70504.1"/>
    </source>
</evidence>
<dbReference type="OrthoDB" id="7554791at2"/>
<evidence type="ECO:0000256" key="1">
    <source>
        <dbReference type="SAM" id="MobiDB-lite"/>
    </source>
</evidence>
<protein>
    <recommendedName>
        <fullName evidence="4">DUF2163 domain-containing protein</fullName>
    </recommendedName>
</protein>
<reference evidence="3" key="1">
    <citation type="submission" date="2017-04" db="EMBL/GenBank/DDBJ databases">
        <authorList>
            <person name="Varghese N."/>
            <person name="Submissions S."/>
        </authorList>
    </citation>
    <scope>NUCLEOTIDE SEQUENCE [LARGE SCALE GENOMIC DNA]</scope>
    <source>
        <strain evidence="3">Dd16</strain>
    </source>
</reference>
<dbReference type="STRING" id="941907.SAMN06295910_1888"/>
<name>A0A1X7GKQ9_9SPHN</name>
<dbReference type="EMBL" id="LT840185">
    <property type="protein sequence ID" value="SMF70504.1"/>
    <property type="molecule type" value="Genomic_DNA"/>
</dbReference>